<evidence type="ECO:0000313" key="6">
    <source>
        <dbReference type="EMBL" id="KAE9256483.1"/>
    </source>
</evidence>
<evidence type="ECO:0000313" key="3">
    <source>
        <dbReference type="EMBL" id="KAE9131797.1"/>
    </source>
</evidence>
<evidence type="ECO:0000313" key="5">
    <source>
        <dbReference type="EMBL" id="KAE9235920.1"/>
    </source>
</evidence>
<sequence>MPVTFSAAVVACAPSTSSGGSNSSCSMKVENTTIGMTTRVTFYFRQQNRLHVVGLSGTPARRSWGCLSQ</sequence>
<dbReference type="Proteomes" id="UP000441208">
    <property type="component" value="Unassembled WGS sequence"/>
</dbReference>
<dbReference type="EMBL" id="QXGA01000157">
    <property type="protein sequence ID" value="KAE9151198.1"/>
    <property type="molecule type" value="Genomic_DNA"/>
</dbReference>
<dbReference type="EMBL" id="QXFX01000312">
    <property type="protein sequence ID" value="KAE9120801.1"/>
    <property type="molecule type" value="Genomic_DNA"/>
</dbReference>
<name>A0A6A4EDW4_9STRA</name>
<dbReference type="EMBL" id="QXGF01000090">
    <property type="protein sequence ID" value="KAE8947142.1"/>
    <property type="molecule type" value="Genomic_DNA"/>
</dbReference>
<dbReference type="Proteomes" id="UP000488956">
    <property type="component" value="Unassembled WGS sequence"/>
</dbReference>
<comment type="caution">
    <text evidence="7">The sequence shown here is derived from an EMBL/GenBank/DDBJ whole genome shotgun (WGS) entry which is preliminary data.</text>
</comment>
<evidence type="ECO:0000313" key="7">
    <source>
        <dbReference type="EMBL" id="KAE9322382.1"/>
    </source>
</evidence>
<dbReference type="EMBL" id="QXGE01000153">
    <property type="protein sequence ID" value="KAE9322382.1"/>
    <property type="molecule type" value="Genomic_DNA"/>
</dbReference>
<dbReference type="Proteomes" id="UP000429523">
    <property type="component" value="Unassembled WGS sequence"/>
</dbReference>
<accession>A0A6A4EDW4</accession>
<evidence type="ECO:0000313" key="9">
    <source>
        <dbReference type="Proteomes" id="UP000437068"/>
    </source>
</evidence>
<evidence type="ECO:0000313" key="1">
    <source>
        <dbReference type="EMBL" id="KAE8947142.1"/>
    </source>
</evidence>
<evidence type="ECO:0000313" key="11">
    <source>
        <dbReference type="Proteomes" id="UP000440732"/>
    </source>
</evidence>
<dbReference type="Proteomes" id="UP000437068">
    <property type="component" value="Unassembled WGS sequence"/>
</dbReference>
<evidence type="ECO:0000313" key="2">
    <source>
        <dbReference type="EMBL" id="KAE9120801.1"/>
    </source>
</evidence>
<dbReference type="EMBL" id="QXGD01000046">
    <property type="protein sequence ID" value="KAE9256483.1"/>
    <property type="molecule type" value="Genomic_DNA"/>
</dbReference>
<dbReference type="EMBL" id="QXGC01000430">
    <property type="protein sequence ID" value="KAE9235920.1"/>
    <property type="molecule type" value="Genomic_DNA"/>
</dbReference>
<dbReference type="AlphaFoldDB" id="A0A6A4EDW4"/>
<evidence type="ECO:0000313" key="12">
    <source>
        <dbReference type="Proteomes" id="UP000441208"/>
    </source>
</evidence>
<evidence type="ECO:0000313" key="4">
    <source>
        <dbReference type="EMBL" id="KAE9151198.1"/>
    </source>
</evidence>
<organism evidence="7 9">
    <name type="scientific">Phytophthora fragariae</name>
    <dbReference type="NCBI Taxonomy" id="53985"/>
    <lineage>
        <taxon>Eukaryota</taxon>
        <taxon>Sar</taxon>
        <taxon>Stramenopiles</taxon>
        <taxon>Oomycota</taxon>
        <taxon>Peronosporomycetes</taxon>
        <taxon>Peronosporales</taxon>
        <taxon>Peronosporaceae</taxon>
        <taxon>Phytophthora</taxon>
    </lineage>
</organism>
<evidence type="ECO:0000313" key="8">
    <source>
        <dbReference type="Proteomes" id="UP000429523"/>
    </source>
</evidence>
<evidence type="ECO:0000313" key="13">
    <source>
        <dbReference type="Proteomes" id="UP000476176"/>
    </source>
</evidence>
<reference evidence="8 9" key="1">
    <citation type="submission" date="2018-08" db="EMBL/GenBank/DDBJ databases">
        <title>Genomic investigation of the strawberry pathogen Phytophthora fragariae indicates pathogenicity is determined by transcriptional variation in three key races.</title>
        <authorList>
            <person name="Adams T.M."/>
            <person name="Armitage A.D."/>
            <person name="Sobczyk M.K."/>
            <person name="Bates H.J."/>
            <person name="Dunwell J.M."/>
            <person name="Nellist C.F."/>
            <person name="Harrison R.J."/>
        </authorList>
    </citation>
    <scope>NUCLEOTIDE SEQUENCE [LARGE SCALE GENOMIC DNA]</scope>
    <source>
        <strain evidence="7 9">A4</strain>
        <strain evidence="6 10">BC-1</strain>
        <strain evidence="5 13">BC-23</strain>
        <strain evidence="4 11">NOV-5</strain>
        <strain evidence="3 12">NOV-71</strain>
        <strain evidence="1 8">NOV-9</strain>
        <strain evidence="2 14">ONT-3</strain>
    </source>
</reference>
<dbReference type="Proteomes" id="UP000440367">
    <property type="component" value="Unassembled WGS sequence"/>
</dbReference>
<dbReference type="EMBL" id="QXFZ01000123">
    <property type="protein sequence ID" value="KAE9131797.1"/>
    <property type="molecule type" value="Genomic_DNA"/>
</dbReference>
<proteinExistence type="predicted"/>
<dbReference type="Proteomes" id="UP000440732">
    <property type="component" value="Unassembled WGS sequence"/>
</dbReference>
<gene>
    <name evidence="7" type="ORF">PF001_g4425</name>
    <name evidence="6" type="ORF">PF002_g1858</name>
    <name evidence="5" type="ORF">PF004_g8985</name>
    <name evidence="4" type="ORF">PF006_g4480</name>
    <name evidence="3" type="ORF">PF007_g3973</name>
    <name evidence="1" type="ORF">PF009_g3252</name>
    <name evidence="2" type="ORF">PF010_g7360</name>
</gene>
<dbReference type="Proteomes" id="UP000476176">
    <property type="component" value="Unassembled WGS sequence"/>
</dbReference>
<protein>
    <submittedName>
        <fullName evidence="7">Uncharacterized protein</fullName>
    </submittedName>
</protein>
<evidence type="ECO:0000313" key="10">
    <source>
        <dbReference type="Proteomes" id="UP000440367"/>
    </source>
</evidence>
<evidence type="ECO:0000313" key="14">
    <source>
        <dbReference type="Proteomes" id="UP000488956"/>
    </source>
</evidence>